<comment type="caution">
    <text evidence="4">The sequence shown here is derived from an EMBL/GenBank/DDBJ whole genome shotgun (WGS) entry which is preliminary data.</text>
</comment>
<name>A0A2A7N8K5_MYCAG</name>
<sequence>MTVKVKTLPPLFFAGAAATAIALAPAAAAEPAPPCVNPDGTACEVAGPGGASGEVPGGVQGGAGPGGAAGSLPGGVFGEAGPGGASGCVPGFCTTIPAP</sequence>
<feature type="signal peptide" evidence="2">
    <location>
        <begin position="1"/>
        <end position="29"/>
    </location>
</feature>
<proteinExistence type="predicted"/>
<evidence type="ECO:0000313" key="4">
    <source>
        <dbReference type="EMBL" id="PEG40196.1"/>
    </source>
</evidence>
<reference evidence="3" key="3">
    <citation type="submission" date="2020-02" db="EMBL/GenBank/DDBJ databases">
        <authorList>
            <person name="Matsumoto Y."/>
            <person name="Motooka D."/>
            <person name="Nakamura S."/>
        </authorList>
    </citation>
    <scope>NUCLEOTIDE SEQUENCE</scope>
    <source>
        <strain evidence="3">JCM 6377</strain>
    </source>
</reference>
<dbReference type="Proteomes" id="UP000465302">
    <property type="component" value="Unassembled WGS sequence"/>
</dbReference>
<dbReference type="AlphaFoldDB" id="A0A2A7N8K5"/>
<dbReference type="Proteomes" id="UP000220914">
    <property type="component" value="Unassembled WGS sequence"/>
</dbReference>
<protein>
    <recommendedName>
        <fullName evidence="7">PE-PGRS family protein</fullName>
    </recommendedName>
</protein>
<gene>
    <name evidence="4" type="ORF">CQY20_08080</name>
    <name evidence="3" type="ORF">MAGR_71950</name>
</gene>
<keyword evidence="5" id="KW-1185">Reference proteome</keyword>
<evidence type="ECO:0000313" key="5">
    <source>
        <dbReference type="Proteomes" id="UP000220914"/>
    </source>
</evidence>
<accession>A0A2A7N8K5</accession>
<evidence type="ECO:0000256" key="1">
    <source>
        <dbReference type="SAM" id="MobiDB-lite"/>
    </source>
</evidence>
<evidence type="ECO:0000256" key="2">
    <source>
        <dbReference type="SAM" id="SignalP"/>
    </source>
</evidence>
<dbReference type="EMBL" id="BLKS01000004">
    <property type="protein sequence ID" value="GFG55754.1"/>
    <property type="molecule type" value="Genomic_DNA"/>
</dbReference>
<reference evidence="4 5" key="1">
    <citation type="submission" date="2017-10" db="EMBL/GenBank/DDBJ databases">
        <title>The new phylogeny of genus Mycobacterium.</title>
        <authorList>
            <person name="Tortoli E."/>
            <person name="Trovato A."/>
            <person name="Cirillo D.M."/>
        </authorList>
    </citation>
    <scope>NUCLEOTIDE SEQUENCE [LARGE SCALE GENOMIC DNA]</scope>
    <source>
        <strain evidence="4 5">CCUG37673</strain>
    </source>
</reference>
<dbReference type="EMBL" id="PDCP01000011">
    <property type="protein sequence ID" value="PEG40196.1"/>
    <property type="molecule type" value="Genomic_DNA"/>
</dbReference>
<feature type="region of interest" description="Disordered" evidence="1">
    <location>
        <begin position="47"/>
        <end position="76"/>
    </location>
</feature>
<evidence type="ECO:0008006" key="7">
    <source>
        <dbReference type="Google" id="ProtNLM"/>
    </source>
</evidence>
<feature type="chain" id="PRO_5036036263" description="PE-PGRS family protein" evidence="2">
    <location>
        <begin position="30"/>
        <end position="99"/>
    </location>
</feature>
<organism evidence="4 5">
    <name type="scientific">Mycolicibacterium agri</name>
    <name type="common">Mycobacterium agri</name>
    <dbReference type="NCBI Taxonomy" id="36811"/>
    <lineage>
        <taxon>Bacteria</taxon>
        <taxon>Bacillati</taxon>
        <taxon>Actinomycetota</taxon>
        <taxon>Actinomycetes</taxon>
        <taxon>Mycobacteriales</taxon>
        <taxon>Mycobacteriaceae</taxon>
        <taxon>Mycolicibacterium</taxon>
    </lineage>
</organism>
<dbReference type="RefSeq" id="WP_097939560.1">
    <property type="nucleotide sequence ID" value="NZ_BLKS01000004.1"/>
</dbReference>
<evidence type="ECO:0000313" key="3">
    <source>
        <dbReference type="EMBL" id="GFG55754.1"/>
    </source>
</evidence>
<reference evidence="3 6" key="2">
    <citation type="journal article" date="2019" name="Emerg. Microbes Infect.">
        <title>Comprehensive subspecies identification of 175 nontuberculous mycobacteria species based on 7547 genomic profiles.</title>
        <authorList>
            <person name="Matsumoto Y."/>
            <person name="Kinjo T."/>
            <person name="Motooka D."/>
            <person name="Nabeya D."/>
            <person name="Jung N."/>
            <person name="Uechi K."/>
            <person name="Horii T."/>
            <person name="Iida T."/>
            <person name="Fujita J."/>
            <person name="Nakamura S."/>
        </authorList>
    </citation>
    <scope>NUCLEOTIDE SEQUENCE [LARGE SCALE GENOMIC DNA]</scope>
    <source>
        <strain evidence="3 6">JCM 6377</strain>
    </source>
</reference>
<evidence type="ECO:0000313" key="6">
    <source>
        <dbReference type="Proteomes" id="UP000465302"/>
    </source>
</evidence>
<keyword evidence="2" id="KW-0732">Signal</keyword>